<organism evidence="7 8">
    <name type="scientific">Pacificibacter maritimus</name>
    <dbReference type="NCBI Taxonomy" id="762213"/>
    <lineage>
        <taxon>Bacteria</taxon>
        <taxon>Pseudomonadati</taxon>
        <taxon>Pseudomonadota</taxon>
        <taxon>Alphaproteobacteria</taxon>
        <taxon>Rhodobacterales</taxon>
        <taxon>Roseobacteraceae</taxon>
        <taxon>Pacificibacter</taxon>
    </lineage>
</organism>
<feature type="transmembrane region" description="Helical" evidence="6">
    <location>
        <begin position="145"/>
        <end position="163"/>
    </location>
</feature>
<keyword evidence="3 6" id="KW-0812">Transmembrane</keyword>
<reference evidence="7 8" key="1">
    <citation type="submission" date="2018-11" db="EMBL/GenBank/DDBJ databases">
        <title>Genomic Encyclopedia of Type Strains, Phase IV (KMG-IV): sequencing the most valuable type-strain genomes for metagenomic binning, comparative biology and taxonomic classification.</title>
        <authorList>
            <person name="Goeker M."/>
        </authorList>
    </citation>
    <scope>NUCLEOTIDE SEQUENCE [LARGE SCALE GENOMIC DNA]</scope>
    <source>
        <strain evidence="7 8">DSM 104731</strain>
    </source>
</reference>
<evidence type="ECO:0000256" key="3">
    <source>
        <dbReference type="ARBA" id="ARBA00022692"/>
    </source>
</evidence>
<feature type="transmembrane region" description="Helical" evidence="6">
    <location>
        <begin position="57"/>
        <end position="75"/>
    </location>
</feature>
<keyword evidence="2" id="KW-1003">Cell membrane</keyword>
<dbReference type="Proteomes" id="UP000269689">
    <property type="component" value="Unassembled WGS sequence"/>
</dbReference>
<feature type="transmembrane region" description="Helical" evidence="6">
    <location>
        <begin position="169"/>
        <end position="192"/>
    </location>
</feature>
<keyword evidence="8" id="KW-1185">Reference proteome</keyword>
<feature type="transmembrane region" description="Helical" evidence="6">
    <location>
        <begin position="25"/>
        <end position="45"/>
    </location>
</feature>
<comment type="caution">
    <text evidence="7">The sequence shown here is derived from an EMBL/GenBank/DDBJ whole genome shotgun (WGS) entry which is preliminary data.</text>
</comment>
<accession>A0A3N4V2C4</accession>
<evidence type="ECO:0000313" key="8">
    <source>
        <dbReference type="Proteomes" id="UP000269689"/>
    </source>
</evidence>
<feature type="transmembrane region" description="Helical" evidence="6">
    <location>
        <begin position="241"/>
        <end position="263"/>
    </location>
</feature>
<name>A0A3N4V2C4_9RHOB</name>
<keyword evidence="4 6" id="KW-1133">Transmembrane helix</keyword>
<dbReference type="PANTHER" id="PTHR39087:SF2">
    <property type="entry name" value="UPF0104 MEMBRANE PROTEIN MJ1595"/>
    <property type="match status" value="1"/>
</dbReference>
<dbReference type="GO" id="GO:0005886">
    <property type="term" value="C:plasma membrane"/>
    <property type="evidence" value="ECO:0007669"/>
    <property type="project" value="UniProtKB-SubCell"/>
</dbReference>
<dbReference type="RefSeq" id="WP_123792549.1">
    <property type="nucleotide sequence ID" value="NZ_RKQK01000002.1"/>
</dbReference>
<dbReference type="OrthoDB" id="9799911at2"/>
<dbReference type="PANTHER" id="PTHR39087">
    <property type="entry name" value="UPF0104 MEMBRANE PROTEIN MJ1595"/>
    <property type="match status" value="1"/>
</dbReference>
<feature type="transmembrane region" description="Helical" evidence="6">
    <location>
        <begin position="213"/>
        <end position="235"/>
    </location>
</feature>
<keyword evidence="5 6" id="KW-0472">Membrane</keyword>
<dbReference type="EMBL" id="RKQK01000002">
    <property type="protein sequence ID" value="RPE67064.1"/>
    <property type="molecule type" value="Genomic_DNA"/>
</dbReference>
<gene>
    <name evidence="7" type="ORF">EDD53_1468</name>
</gene>
<evidence type="ECO:0000256" key="5">
    <source>
        <dbReference type="ARBA" id="ARBA00023136"/>
    </source>
</evidence>
<dbReference type="Pfam" id="PF03706">
    <property type="entry name" value="LPG_synthase_TM"/>
    <property type="match status" value="1"/>
</dbReference>
<dbReference type="NCBIfam" id="TIGR00374">
    <property type="entry name" value="flippase-like domain"/>
    <property type="match status" value="1"/>
</dbReference>
<comment type="subcellular location">
    <subcellularLocation>
        <location evidence="1">Cell membrane</location>
        <topology evidence="1">Multi-pass membrane protein</topology>
    </subcellularLocation>
</comment>
<sequence length="338" mass="35777">MPLEQTPSAPPVPLAGFLKALRERAVVLGLLALLVIGLLGAAAATGWQETLDQIRKLSLWQVGALLLLSLINYALRGLRWHIFAKHLGLGLTLQRNMLHFLGGFAMTVTPGRLGELVRMRWIKRETGWAIERTAPLVLVDRASDLAAMAILMGAALCLSGTQISGGIPVTLLALIAAFIVTRPALLASLARVGYRTTGLVPRMFVRLRRASQALVPFSTGGTLMTGSVLAFIGWLAEGIAFYLLLAWMGADVSASTAIAIFLFSTLAGGLTGAPGGVGGAEAAMIALLSFEGVPLALSLPATALIRLTTLWFAIVIGLALFPIAERVSKRVQNELETP</sequence>
<protein>
    <submittedName>
        <fullName evidence="7">Uncharacterized protein (TIRG00374 family)</fullName>
    </submittedName>
</protein>
<evidence type="ECO:0000256" key="6">
    <source>
        <dbReference type="SAM" id="Phobius"/>
    </source>
</evidence>
<evidence type="ECO:0000256" key="4">
    <source>
        <dbReference type="ARBA" id="ARBA00022989"/>
    </source>
</evidence>
<proteinExistence type="predicted"/>
<evidence type="ECO:0000256" key="1">
    <source>
        <dbReference type="ARBA" id="ARBA00004651"/>
    </source>
</evidence>
<evidence type="ECO:0000256" key="2">
    <source>
        <dbReference type="ARBA" id="ARBA00022475"/>
    </source>
</evidence>
<feature type="transmembrane region" description="Helical" evidence="6">
    <location>
        <begin position="275"/>
        <end position="297"/>
    </location>
</feature>
<feature type="transmembrane region" description="Helical" evidence="6">
    <location>
        <begin position="303"/>
        <end position="324"/>
    </location>
</feature>
<evidence type="ECO:0000313" key="7">
    <source>
        <dbReference type="EMBL" id="RPE67064.1"/>
    </source>
</evidence>
<dbReference type="InterPro" id="IPR022791">
    <property type="entry name" value="L-PG_synthase/AglD"/>
</dbReference>
<dbReference type="AlphaFoldDB" id="A0A3N4V2C4"/>